<reference evidence="3" key="1">
    <citation type="journal article" date="2019" name="Int. J. Syst. Evol. Microbiol.">
        <title>The Global Catalogue of Microorganisms (GCM) 10K type strain sequencing project: providing services to taxonomists for standard genome sequencing and annotation.</title>
        <authorList>
            <consortium name="The Broad Institute Genomics Platform"/>
            <consortium name="The Broad Institute Genome Sequencing Center for Infectious Disease"/>
            <person name="Wu L."/>
            <person name="Ma J."/>
        </authorList>
    </citation>
    <scope>NUCLEOTIDE SEQUENCE [LARGE SCALE GENOMIC DNA]</scope>
    <source>
        <strain evidence="3">JCM 13250</strain>
    </source>
</reference>
<gene>
    <name evidence="2" type="ORF">GCM10009682_16080</name>
</gene>
<evidence type="ECO:0000313" key="3">
    <source>
        <dbReference type="Proteomes" id="UP001500218"/>
    </source>
</evidence>
<feature type="compositionally biased region" description="Low complexity" evidence="1">
    <location>
        <begin position="19"/>
        <end position="32"/>
    </location>
</feature>
<evidence type="ECO:0000256" key="1">
    <source>
        <dbReference type="SAM" id="MobiDB-lite"/>
    </source>
</evidence>
<organism evidence="2 3">
    <name type="scientific">Luedemannella flava</name>
    <dbReference type="NCBI Taxonomy" id="349316"/>
    <lineage>
        <taxon>Bacteria</taxon>
        <taxon>Bacillati</taxon>
        <taxon>Actinomycetota</taxon>
        <taxon>Actinomycetes</taxon>
        <taxon>Micromonosporales</taxon>
        <taxon>Micromonosporaceae</taxon>
        <taxon>Luedemannella</taxon>
    </lineage>
</organism>
<proteinExistence type="predicted"/>
<evidence type="ECO:0000313" key="2">
    <source>
        <dbReference type="EMBL" id="GAA1795138.1"/>
    </source>
</evidence>
<accession>A0ABP4XXY9</accession>
<dbReference type="Proteomes" id="UP001500218">
    <property type="component" value="Unassembled WGS sequence"/>
</dbReference>
<comment type="caution">
    <text evidence="2">The sequence shown here is derived from an EMBL/GenBank/DDBJ whole genome shotgun (WGS) entry which is preliminary data.</text>
</comment>
<sequence length="210" mass="23662">MPVYMAELMTSNDDIPSNPEAEAGVPAGARRPAAVERFRPSREAEARLLLLIDAFSRTGKDQVRYLQGRVKLAKLDFLLRYPRHLRRVLLAHGATSQQVDNIDPGDAPLDARMMRYRYGPWDPSYYAVLGSLIGRGLVEVTPLPGTGFGYRTSAIGAQLASELLADESFHHIHDRLKLLRRYLDKSGTTLKNYLYELPEIADATWHEDLK</sequence>
<name>A0ABP4XXY9_9ACTN</name>
<dbReference type="EMBL" id="BAAALT010000039">
    <property type="protein sequence ID" value="GAA1795138.1"/>
    <property type="molecule type" value="Genomic_DNA"/>
</dbReference>
<feature type="region of interest" description="Disordered" evidence="1">
    <location>
        <begin position="8"/>
        <end position="32"/>
    </location>
</feature>
<protein>
    <submittedName>
        <fullName evidence="2">Uncharacterized protein</fullName>
    </submittedName>
</protein>
<keyword evidence="3" id="KW-1185">Reference proteome</keyword>